<dbReference type="PANTHER" id="PTHR41693:SF2">
    <property type="entry name" value="BIOGENESIS OF LYSOSOME-RELATED ORGANELLES COMPLEX 1 SUBUNIT 2"/>
    <property type="match status" value="1"/>
</dbReference>
<evidence type="ECO:0000256" key="2">
    <source>
        <dbReference type="SAM" id="SignalP"/>
    </source>
</evidence>
<dbReference type="OrthoDB" id="9901503at2759"/>
<feature type="region of interest" description="Disordered" evidence="1">
    <location>
        <begin position="132"/>
        <end position="164"/>
    </location>
</feature>
<reference evidence="3" key="1">
    <citation type="submission" date="2019-08" db="EMBL/GenBank/DDBJ databases">
        <title>Three high-quality genomes provides insights into domestication of ducks.</title>
        <authorList>
            <person name="Hou Z.C."/>
            <person name="Zhu F."/>
            <person name="Yin Z.T."/>
            <person name="Zhang F."/>
        </authorList>
    </citation>
    <scope>NUCLEOTIDE SEQUENCE [LARGE SCALE GENOMIC DNA]</scope>
</reference>
<proteinExistence type="predicted"/>
<protein>
    <submittedName>
        <fullName evidence="3">Uncharacterized protein</fullName>
    </submittedName>
</protein>
<dbReference type="Ensembl" id="ENSAPLT00020003348.1">
    <property type="protein sequence ID" value="ENSAPLP00020003119.1"/>
    <property type="gene ID" value="ENSAPLG00020002291.1"/>
</dbReference>
<dbReference type="KEGG" id="apla:119713179"/>
<keyword evidence="2" id="KW-0732">Signal</keyword>
<sequence>MGAARPYRSLLALSRHSPMSRLVPLLLLAALSCATKPKRRPAAWDERPEAGTKGCANLTLILDNWRFAITSQLRNLLLQDHHTVLPDYGRIRALSGALDGLYGELSALKERLGRLSGRFGEVEAFVEQLQRARGGPRGGGGGGGGQGSTPNNARGGARGGPGFG</sequence>
<dbReference type="PANTHER" id="PTHR41693">
    <property type="entry name" value="HEME-BINDING PROTEIN 1"/>
    <property type="match status" value="1"/>
</dbReference>
<dbReference type="AlphaFoldDB" id="A0A8B9R5Y9"/>
<dbReference type="PROSITE" id="PS51257">
    <property type="entry name" value="PROKAR_LIPOPROTEIN"/>
    <property type="match status" value="1"/>
</dbReference>
<feature type="compositionally biased region" description="Gly residues" evidence="1">
    <location>
        <begin position="135"/>
        <end position="147"/>
    </location>
</feature>
<name>A0A8B9R5Y9_ANAPL</name>
<reference evidence="3" key="2">
    <citation type="submission" date="2025-08" db="UniProtKB">
        <authorList>
            <consortium name="Ensembl"/>
        </authorList>
    </citation>
    <scope>IDENTIFICATION</scope>
</reference>
<accession>A0A8B9R5Y9</accession>
<evidence type="ECO:0000256" key="1">
    <source>
        <dbReference type="SAM" id="MobiDB-lite"/>
    </source>
</evidence>
<gene>
    <name evidence="3" type="primary">LOC119713179</name>
</gene>
<evidence type="ECO:0000313" key="4">
    <source>
        <dbReference type="Proteomes" id="UP000694400"/>
    </source>
</evidence>
<organism evidence="3 4">
    <name type="scientific">Anas platyrhynchos</name>
    <name type="common">Mallard</name>
    <name type="synonym">Anas boschas</name>
    <dbReference type="NCBI Taxonomy" id="8839"/>
    <lineage>
        <taxon>Eukaryota</taxon>
        <taxon>Metazoa</taxon>
        <taxon>Chordata</taxon>
        <taxon>Craniata</taxon>
        <taxon>Vertebrata</taxon>
        <taxon>Euteleostomi</taxon>
        <taxon>Archelosauria</taxon>
        <taxon>Archosauria</taxon>
        <taxon>Dinosauria</taxon>
        <taxon>Saurischia</taxon>
        <taxon>Theropoda</taxon>
        <taxon>Coelurosauria</taxon>
        <taxon>Aves</taxon>
        <taxon>Neognathae</taxon>
        <taxon>Galloanserae</taxon>
        <taxon>Anseriformes</taxon>
        <taxon>Anatidae</taxon>
        <taxon>Anatinae</taxon>
        <taxon>Anas</taxon>
    </lineage>
</organism>
<evidence type="ECO:0000313" key="3">
    <source>
        <dbReference type="Ensembl" id="ENSAPLP00020003119.1"/>
    </source>
</evidence>
<reference evidence="3" key="3">
    <citation type="submission" date="2025-09" db="UniProtKB">
        <authorList>
            <consortium name="Ensembl"/>
        </authorList>
    </citation>
    <scope>IDENTIFICATION</scope>
</reference>
<feature type="signal peptide" evidence="2">
    <location>
        <begin position="1"/>
        <end position="34"/>
    </location>
</feature>
<dbReference type="Proteomes" id="UP000694400">
    <property type="component" value="Chromosome 18"/>
</dbReference>
<feature type="chain" id="PRO_5034511145" evidence="2">
    <location>
        <begin position="35"/>
        <end position="164"/>
    </location>
</feature>